<protein>
    <recommendedName>
        <fullName evidence="3">ADP-ribosylglycohydrolase family protein</fullName>
    </recommendedName>
</protein>
<dbReference type="RefSeq" id="WP_345256535.1">
    <property type="nucleotide sequence ID" value="NZ_BAABGY010000008.1"/>
</dbReference>
<keyword evidence="2" id="KW-1185">Reference proteome</keyword>
<dbReference type="InterPro" id="IPR005502">
    <property type="entry name" value="Ribosyl_crysJ1"/>
</dbReference>
<dbReference type="SUPFAM" id="SSF101478">
    <property type="entry name" value="ADP-ribosylglycohydrolase"/>
    <property type="match status" value="1"/>
</dbReference>
<evidence type="ECO:0000313" key="2">
    <source>
        <dbReference type="Proteomes" id="UP001501725"/>
    </source>
</evidence>
<gene>
    <name evidence="1" type="ORF">GCM10023184_29690</name>
</gene>
<name>A0ABP8H6N5_9BACT</name>
<accession>A0ABP8H6N5</accession>
<dbReference type="InterPro" id="IPR036705">
    <property type="entry name" value="Ribosyl_crysJ1_sf"/>
</dbReference>
<proteinExistence type="predicted"/>
<reference evidence="2" key="1">
    <citation type="journal article" date="2019" name="Int. J. Syst. Evol. Microbiol.">
        <title>The Global Catalogue of Microorganisms (GCM) 10K type strain sequencing project: providing services to taxonomists for standard genome sequencing and annotation.</title>
        <authorList>
            <consortium name="The Broad Institute Genomics Platform"/>
            <consortium name="The Broad Institute Genome Sequencing Center for Infectious Disease"/>
            <person name="Wu L."/>
            <person name="Ma J."/>
        </authorList>
    </citation>
    <scope>NUCLEOTIDE SEQUENCE [LARGE SCALE GENOMIC DNA]</scope>
    <source>
        <strain evidence="2">JCM 17919</strain>
    </source>
</reference>
<dbReference type="EMBL" id="BAABGY010000008">
    <property type="protein sequence ID" value="GAA4335113.1"/>
    <property type="molecule type" value="Genomic_DNA"/>
</dbReference>
<evidence type="ECO:0008006" key="3">
    <source>
        <dbReference type="Google" id="ProtNLM"/>
    </source>
</evidence>
<organism evidence="1 2">
    <name type="scientific">Flaviaesturariibacter amylovorans</name>
    <dbReference type="NCBI Taxonomy" id="1084520"/>
    <lineage>
        <taxon>Bacteria</taxon>
        <taxon>Pseudomonadati</taxon>
        <taxon>Bacteroidota</taxon>
        <taxon>Chitinophagia</taxon>
        <taxon>Chitinophagales</taxon>
        <taxon>Chitinophagaceae</taxon>
        <taxon>Flaviaestuariibacter</taxon>
    </lineage>
</organism>
<dbReference type="Proteomes" id="UP001501725">
    <property type="component" value="Unassembled WGS sequence"/>
</dbReference>
<dbReference type="Pfam" id="PF03747">
    <property type="entry name" value="ADP_ribosyl_GH"/>
    <property type="match status" value="1"/>
</dbReference>
<evidence type="ECO:0000313" key="1">
    <source>
        <dbReference type="EMBL" id="GAA4335113.1"/>
    </source>
</evidence>
<sequence length="653" mass="72850">MQLTQERYFDKVLGGWVGKCAGGILGAPIEGFKRFNNIEINDALFDTNFPNDDLDLQVLWLDMVMRKGPQVRERDFAEHWLAHVGFPWNEYGIATRNLRAGILPPESGRVNNSYWKNSMGCPIRSEIWGMLCAGRPDRAAFYAGIDGSLDHEGFSVHAEQYLSACAAIAFFEEDVTKVLLQALNVIPADCLMATMVHRVEGWQKSLPADVVVRKIKSAYGDADFTSAPMNIAFTLFALFRSNGDFSCITEALHMGHDSDCIVATAGALVGIISGYERIPDVWKRRVGNELLISDAITGITKPATISELAEWTCREGDRFRKYFDDAGTPAPGKYSVTATLPRWDDLRMPDTHLLRLCYENLLATPQQVALRNAAAPDDGQSKAGAQHVGPFERKTFELPVRVALPDGPATTLKAPVAIWVDGTQVGTEEIGIPYFGNWLLLGPFIQDDRRLEPCHPRFPDHGASGLPSVQYMNHDAVDTDTSFLSPQEVARIARAGNWDRCPFEVARVHCASFEIPLQQGYGKGERTLYLYAEVELVAAAEKWISMGCTGLFDVFINEKVVYRSREIRRCWPGAHSFRHFFRPGRNSICIRLTCVIDETRLQFGLKDFAGQHPHQSHWSLTLPHVPVPVGVSENAHSAEKALYENFSVKTEDI</sequence>
<dbReference type="Gene3D" id="1.10.4080.10">
    <property type="entry name" value="ADP-ribosylation/Crystallin J1"/>
    <property type="match status" value="1"/>
</dbReference>
<comment type="caution">
    <text evidence="1">The sequence shown here is derived from an EMBL/GenBank/DDBJ whole genome shotgun (WGS) entry which is preliminary data.</text>
</comment>